<dbReference type="OrthoDB" id="9776390at2"/>
<feature type="region of interest" description="Interaction with substrate tRNA" evidence="10">
    <location>
        <begin position="35"/>
        <end position="38"/>
    </location>
</feature>
<evidence type="ECO:0000256" key="7">
    <source>
        <dbReference type="ARBA" id="ARBA00022840"/>
    </source>
</evidence>
<organism evidence="14 15">
    <name type="scientific">Sanguibacteroides justesenii</name>
    <dbReference type="NCBI Taxonomy" id="1547597"/>
    <lineage>
        <taxon>Bacteria</taxon>
        <taxon>Pseudomonadati</taxon>
        <taxon>Bacteroidota</taxon>
        <taxon>Bacteroidia</taxon>
        <taxon>Bacteroidales</taxon>
        <taxon>Porphyromonadaceae</taxon>
        <taxon>Sanguibacteroides</taxon>
    </lineage>
</organism>
<evidence type="ECO:0000313" key="15">
    <source>
        <dbReference type="Proteomes" id="UP000031980"/>
    </source>
</evidence>
<keyword evidence="6 10" id="KW-0547">Nucleotide-binding</keyword>
<accession>A0A0C3NDI6</accession>
<evidence type="ECO:0000256" key="3">
    <source>
        <dbReference type="ARBA" id="ARBA00005842"/>
    </source>
</evidence>
<dbReference type="GO" id="GO:0052381">
    <property type="term" value="F:tRNA dimethylallyltransferase activity"/>
    <property type="evidence" value="ECO:0007669"/>
    <property type="project" value="UniProtKB-UniRule"/>
</dbReference>
<dbReference type="AlphaFoldDB" id="A0A0C3NDI6"/>
<dbReference type="GO" id="GO:0006400">
    <property type="term" value="P:tRNA modification"/>
    <property type="evidence" value="ECO:0007669"/>
    <property type="project" value="TreeGrafter"/>
</dbReference>
<proteinExistence type="inferred from homology"/>
<keyword evidence="15" id="KW-1185">Reference proteome</keyword>
<keyword evidence="7 10" id="KW-0067">ATP-binding</keyword>
<dbReference type="Proteomes" id="UP000031980">
    <property type="component" value="Unassembled WGS sequence"/>
</dbReference>
<keyword evidence="8 10" id="KW-0460">Magnesium</keyword>
<dbReference type="GO" id="GO:0005524">
    <property type="term" value="F:ATP binding"/>
    <property type="evidence" value="ECO:0007669"/>
    <property type="project" value="UniProtKB-UniRule"/>
</dbReference>
<dbReference type="EC" id="2.5.1.75" evidence="10"/>
<comment type="cofactor">
    <cofactor evidence="1 10">
        <name>Mg(2+)</name>
        <dbReference type="ChEBI" id="CHEBI:18420"/>
    </cofactor>
</comment>
<name>A0A0C3NDI6_9PORP</name>
<evidence type="ECO:0000256" key="10">
    <source>
        <dbReference type="HAMAP-Rule" id="MF_00185"/>
    </source>
</evidence>
<evidence type="ECO:0000256" key="12">
    <source>
        <dbReference type="RuleBase" id="RU003784"/>
    </source>
</evidence>
<evidence type="ECO:0000256" key="11">
    <source>
        <dbReference type="RuleBase" id="RU003783"/>
    </source>
</evidence>
<dbReference type="SUPFAM" id="SSF52540">
    <property type="entry name" value="P-loop containing nucleoside triphosphate hydrolases"/>
    <property type="match status" value="1"/>
</dbReference>
<dbReference type="PROSITE" id="PS51257">
    <property type="entry name" value="PROKAR_LIPOPROTEIN"/>
    <property type="match status" value="1"/>
</dbReference>
<comment type="caution">
    <text evidence="14">The sequence shown here is derived from an EMBL/GenBank/DDBJ whole genome shotgun (WGS) entry which is preliminary data.</text>
</comment>
<dbReference type="InterPro" id="IPR027417">
    <property type="entry name" value="P-loop_NTPase"/>
</dbReference>
<protein>
    <recommendedName>
        <fullName evidence="10">tRNA dimethylallyltransferase</fullName>
        <ecNumber evidence="10">2.5.1.75</ecNumber>
    </recommendedName>
    <alternativeName>
        <fullName evidence="10">Dimethylallyl diphosphate:tRNA dimethylallyltransferase</fullName>
        <shortName evidence="10">DMAPP:tRNA dimethylallyltransferase</shortName>
        <shortName evidence="10">DMATase</shortName>
    </alternativeName>
    <alternativeName>
        <fullName evidence="10">Isopentenyl-diphosphate:tRNA isopentenyltransferase</fullName>
        <shortName evidence="10">IPP transferase</shortName>
        <shortName evidence="10">IPPT</shortName>
        <shortName evidence="10">IPTase</shortName>
    </alternativeName>
</protein>
<dbReference type="Gene3D" id="3.40.50.300">
    <property type="entry name" value="P-loop containing nucleotide triphosphate hydrolases"/>
    <property type="match status" value="1"/>
</dbReference>
<comment type="catalytic activity">
    <reaction evidence="9 10 11">
        <text>adenosine(37) in tRNA + dimethylallyl diphosphate = N(6)-dimethylallyladenosine(37) in tRNA + diphosphate</text>
        <dbReference type="Rhea" id="RHEA:26482"/>
        <dbReference type="Rhea" id="RHEA-COMP:10162"/>
        <dbReference type="Rhea" id="RHEA-COMP:10375"/>
        <dbReference type="ChEBI" id="CHEBI:33019"/>
        <dbReference type="ChEBI" id="CHEBI:57623"/>
        <dbReference type="ChEBI" id="CHEBI:74411"/>
        <dbReference type="ChEBI" id="CHEBI:74415"/>
        <dbReference type="EC" id="2.5.1.75"/>
    </reaction>
</comment>
<feature type="site" description="Interaction with substrate tRNA" evidence="10">
    <location>
        <position position="123"/>
    </location>
</feature>
<evidence type="ECO:0000256" key="6">
    <source>
        <dbReference type="ARBA" id="ARBA00022741"/>
    </source>
</evidence>
<dbReference type="Pfam" id="PF01715">
    <property type="entry name" value="IPPT"/>
    <property type="match status" value="1"/>
</dbReference>
<evidence type="ECO:0000256" key="8">
    <source>
        <dbReference type="ARBA" id="ARBA00022842"/>
    </source>
</evidence>
<dbReference type="NCBIfam" id="TIGR00174">
    <property type="entry name" value="miaA"/>
    <property type="match status" value="1"/>
</dbReference>
<dbReference type="InterPro" id="IPR039657">
    <property type="entry name" value="Dimethylallyltransferase"/>
</dbReference>
<feature type="binding site" evidence="10">
    <location>
        <begin position="10"/>
        <end position="17"/>
    </location>
    <ligand>
        <name>ATP</name>
        <dbReference type="ChEBI" id="CHEBI:30616"/>
    </ligand>
</feature>
<dbReference type="HAMAP" id="MF_00185">
    <property type="entry name" value="IPP_trans"/>
    <property type="match status" value="1"/>
</dbReference>
<reference evidence="14 15" key="1">
    <citation type="submission" date="2014-07" db="EMBL/GenBank/DDBJ databases">
        <title>Porphyromonadaceae bacterium OUH 308042 = ATCC BAA-2681 = DSM 28342 draft genome.</title>
        <authorList>
            <person name="Sydenham T.V."/>
            <person name="Hasman H."/>
            <person name="Justensen U.S."/>
        </authorList>
    </citation>
    <scope>NUCLEOTIDE SEQUENCE [LARGE SCALE GENOMIC DNA]</scope>
    <source>
        <strain evidence="14 15">OUH 308042</strain>
    </source>
</reference>
<comment type="similarity">
    <text evidence="3 10 13">Belongs to the IPP transferase family.</text>
</comment>
<comment type="caution">
    <text evidence="10">Lacks conserved residue(s) required for the propagation of feature annotation.</text>
</comment>
<evidence type="ECO:0000256" key="2">
    <source>
        <dbReference type="ARBA" id="ARBA00003213"/>
    </source>
</evidence>
<comment type="function">
    <text evidence="2 10 12">Catalyzes the transfer of a dimethylallyl group onto the adenine at position 37 in tRNAs that read codons beginning with uridine, leading to the formation of N6-(dimethylallyl)adenosine (i(6)A).</text>
</comment>
<evidence type="ECO:0000256" key="1">
    <source>
        <dbReference type="ARBA" id="ARBA00001946"/>
    </source>
</evidence>
<evidence type="ECO:0000256" key="4">
    <source>
        <dbReference type="ARBA" id="ARBA00022679"/>
    </source>
</evidence>
<keyword evidence="5 10" id="KW-0819">tRNA processing</keyword>
<evidence type="ECO:0000313" key="14">
    <source>
        <dbReference type="EMBL" id="KIO44172.1"/>
    </source>
</evidence>
<keyword evidence="4 10" id="KW-0808">Transferase</keyword>
<sequence>MKKTLLVLLGPTGVGKTDLSIELATYFQTAIISCDSRQLFREMHIGTAVPDQEQLAAVPHFFVQSVSVKDYFNCWEFEQQALCRIKELFLERDVVVMTGGSMMYIDAVCQGIDEIPDVDPEVRQSVMQMFQEKGLEFMRLLLKRLDPVFYGMVDLKNAKRVMHAVEICLTTGKSYSSLRTGIRKERDFSIIKIGLNRDKDELYARINARVDEMFRQGLEEEARSLYPLRHLNALNTVGYKELFDFFDGKTDRGEAVRLIKRNTRRYAKKQLSWFRQDTSITWFHPSQKQEILDFIVNHFIT</sequence>
<gene>
    <name evidence="10" type="primary">miaA</name>
    <name evidence="14" type="ORF">BA92_12415</name>
</gene>
<comment type="subunit">
    <text evidence="10">Monomer.</text>
</comment>
<evidence type="ECO:0000256" key="9">
    <source>
        <dbReference type="ARBA" id="ARBA00049563"/>
    </source>
</evidence>
<evidence type="ECO:0000256" key="13">
    <source>
        <dbReference type="RuleBase" id="RU003785"/>
    </source>
</evidence>
<dbReference type="PANTHER" id="PTHR11088">
    <property type="entry name" value="TRNA DIMETHYLALLYLTRANSFERASE"/>
    <property type="match status" value="1"/>
</dbReference>
<evidence type="ECO:0000256" key="5">
    <source>
        <dbReference type="ARBA" id="ARBA00022694"/>
    </source>
</evidence>
<dbReference type="PANTHER" id="PTHR11088:SF60">
    <property type="entry name" value="TRNA DIMETHYLALLYLTRANSFERASE"/>
    <property type="match status" value="1"/>
</dbReference>
<dbReference type="EMBL" id="JPIU01000040">
    <property type="protein sequence ID" value="KIO44172.1"/>
    <property type="molecule type" value="Genomic_DNA"/>
</dbReference>
<feature type="site" description="Interaction with substrate tRNA" evidence="10">
    <location>
        <position position="101"/>
    </location>
</feature>
<dbReference type="Gene3D" id="1.10.20.140">
    <property type="match status" value="1"/>
</dbReference>
<dbReference type="InterPro" id="IPR018022">
    <property type="entry name" value="IPT"/>
</dbReference>
<feature type="binding site" evidence="10">
    <location>
        <begin position="12"/>
        <end position="17"/>
    </location>
    <ligand>
        <name>substrate</name>
    </ligand>
</feature>
<dbReference type="RefSeq" id="WP_041505422.1">
    <property type="nucleotide sequence ID" value="NZ_JPIU01000040.1"/>
</dbReference>